<evidence type="ECO:0000313" key="1">
    <source>
        <dbReference type="EMBL" id="KFD71513.1"/>
    </source>
</evidence>
<proteinExistence type="predicted"/>
<reference evidence="1" key="1">
    <citation type="journal article" date="2014" name="Nat. Genet.">
        <title>Genome and transcriptome of the porcine whipworm Trichuris suis.</title>
        <authorList>
            <person name="Jex A.R."/>
            <person name="Nejsum P."/>
            <person name="Schwarz E.M."/>
            <person name="Hu L."/>
            <person name="Young N.D."/>
            <person name="Hall R.S."/>
            <person name="Korhonen P.K."/>
            <person name="Liao S."/>
            <person name="Thamsborg S."/>
            <person name="Xia J."/>
            <person name="Xu P."/>
            <person name="Wang S."/>
            <person name="Scheerlinck J.P."/>
            <person name="Hofmann A."/>
            <person name="Sternberg P.W."/>
            <person name="Wang J."/>
            <person name="Gasser R.B."/>
        </authorList>
    </citation>
    <scope>NUCLEOTIDE SEQUENCE [LARGE SCALE GENOMIC DNA]</scope>
    <source>
        <strain evidence="1">DCEP-RM93F</strain>
    </source>
</reference>
<protein>
    <submittedName>
        <fullName evidence="1">Uncharacterized protein</fullName>
    </submittedName>
</protein>
<accession>A0A085NPW7</accession>
<sequence>MPAQRTDSQFYKVRPAVALWKRNSEGNPTAVDERKLAPQPPHLAPSCAGLLLFFPCRLKEATSMKKIIFCLK</sequence>
<dbReference type="Proteomes" id="UP000030758">
    <property type="component" value="Unassembled WGS sequence"/>
</dbReference>
<gene>
    <name evidence="1" type="ORF">M514_06382</name>
</gene>
<organism evidence="1">
    <name type="scientific">Trichuris suis</name>
    <name type="common">pig whipworm</name>
    <dbReference type="NCBI Taxonomy" id="68888"/>
    <lineage>
        <taxon>Eukaryota</taxon>
        <taxon>Metazoa</taxon>
        <taxon>Ecdysozoa</taxon>
        <taxon>Nematoda</taxon>
        <taxon>Enoplea</taxon>
        <taxon>Dorylaimia</taxon>
        <taxon>Trichinellida</taxon>
        <taxon>Trichuridae</taxon>
        <taxon>Trichuris</taxon>
    </lineage>
</organism>
<dbReference type="AlphaFoldDB" id="A0A085NPW7"/>
<name>A0A085NPW7_9BILA</name>
<dbReference type="EMBL" id="KL367482">
    <property type="protein sequence ID" value="KFD71513.1"/>
    <property type="molecule type" value="Genomic_DNA"/>
</dbReference>